<dbReference type="SUPFAM" id="SSF55031">
    <property type="entry name" value="Bacterial exopeptidase dimerisation domain"/>
    <property type="match status" value="1"/>
</dbReference>
<dbReference type="InterPro" id="IPR036264">
    <property type="entry name" value="Bact_exopeptidase_dim_dom"/>
</dbReference>
<dbReference type="Pfam" id="PF01546">
    <property type="entry name" value="Peptidase_M20"/>
    <property type="match status" value="1"/>
</dbReference>
<dbReference type="Proteomes" id="UP000517252">
    <property type="component" value="Unassembled WGS sequence"/>
</dbReference>
<evidence type="ECO:0000256" key="2">
    <source>
        <dbReference type="PIRNR" id="PIRNR037226"/>
    </source>
</evidence>
<protein>
    <recommendedName>
        <fullName evidence="2">Peptidase M20 domain-containing protein 2</fullName>
    </recommendedName>
</protein>
<feature type="region of interest" description="Disordered" evidence="3">
    <location>
        <begin position="352"/>
        <end position="401"/>
    </location>
</feature>
<proteinExistence type="inferred from homology"/>
<accession>A0A6V8QPZ8</accession>
<dbReference type="InterPro" id="IPR017144">
    <property type="entry name" value="Xaa-Arg_dipeptidase"/>
</dbReference>
<dbReference type="NCBIfam" id="TIGR01891">
    <property type="entry name" value="amidohydrolases"/>
    <property type="match status" value="1"/>
</dbReference>
<organism evidence="4 5">
    <name type="scientific">Trichoderma asperellum</name>
    <name type="common">Filamentous fungus</name>
    <dbReference type="NCBI Taxonomy" id="101201"/>
    <lineage>
        <taxon>Eukaryota</taxon>
        <taxon>Fungi</taxon>
        <taxon>Dikarya</taxon>
        <taxon>Ascomycota</taxon>
        <taxon>Pezizomycotina</taxon>
        <taxon>Sordariomycetes</taxon>
        <taxon>Hypocreomycetidae</taxon>
        <taxon>Hypocreales</taxon>
        <taxon>Hypocreaceae</taxon>
        <taxon>Trichoderma</taxon>
    </lineage>
</organism>
<comment type="similarity">
    <text evidence="1 2">Belongs to the peptidase M20A family.</text>
</comment>
<comment type="caution">
    <text evidence="4">The sequence shown here is derived from an EMBL/GenBank/DDBJ whole genome shotgun (WGS) entry which is preliminary data.</text>
</comment>
<evidence type="ECO:0000313" key="5">
    <source>
        <dbReference type="Proteomes" id="UP000517252"/>
    </source>
</evidence>
<dbReference type="EMBL" id="BLZH01000004">
    <property type="protein sequence ID" value="GFP54435.1"/>
    <property type="molecule type" value="Genomic_DNA"/>
</dbReference>
<dbReference type="OrthoDB" id="6119954at2759"/>
<dbReference type="Gene3D" id="3.30.70.360">
    <property type="match status" value="1"/>
</dbReference>
<dbReference type="GO" id="GO:0016805">
    <property type="term" value="F:dipeptidase activity"/>
    <property type="evidence" value="ECO:0007669"/>
    <property type="project" value="InterPro"/>
</dbReference>
<evidence type="ECO:0000256" key="3">
    <source>
        <dbReference type="SAM" id="MobiDB-lite"/>
    </source>
</evidence>
<dbReference type="InterPro" id="IPR017439">
    <property type="entry name" value="Amidohydrolase"/>
</dbReference>
<dbReference type="PANTHER" id="PTHR30575">
    <property type="entry name" value="PEPTIDASE M20"/>
    <property type="match status" value="1"/>
</dbReference>
<dbReference type="InterPro" id="IPR002933">
    <property type="entry name" value="Peptidase_M20"/>
</dbReference>
<sequence length="454" mass="49373">MAPVDEEDDGFILVSHSDCSTDQREPQLVDAISQAVDNLLEEFWPINKKIHDNPERGYKEFIAHDVLTKFMKSQSGWVVTPSAYGMETAWVAVFDTGKRGPVVSFNAEMGEYLRRTVPRDEQKPTLMASDCLPGIGHSCGHNLIATASVLGAVATAQVMQQHEAAGKVVLFGTPAEEGGGGKIRLLKAGAFSDHKVDVSLISHPGITPDAALMRTTSYLQFKVECFGREAHAAANPWLGINALDALIAGYNNVSLLRQQIMPEDRIQGYITNGGVAPNIIHAYAAGIFVVRSDTQKRLGELKEKVYDCFRAGALAAGAKVTLTERWGYQNHIPNRTMARSYTRYFNALEPPGRIAEDQDVDDGRGKSQASTDQGDISHAMPSLSPAFQLQPGPKGQGPHNPEFAEVAGTRDAYVRALRVAKGLAGVALDIVFTEGLLEEIKSEWKGMITRVRGD</sequence>
<dbReference type="SUPFAM" id="SSF53187">
    <property type="entry name" value="Zn-dependent exopeptidases"/>
    <property type="match status" value="1"/>
</dbReference>
<dbReference type="Gene3D" id="3.40.630.10">
    <property type="entry name" value="Zn peptidases"/>
    <property type="match status" value="1"/>
</dbReference>
<evidence type="ECO:0000313" key="4">
    <source>
        <dbReference type="EMBL" id="GFP54435.1"/>
    </source>
</evidence>
<gene>
    <name evidence="4" type="ORF">TASIC1_0004005900</name>
</gene>
<dbReference type="FunFam" id="3.30.70.360:FF:000004">
    <property type="entry name" value="Peptidase M20 domain-containing protein 2"/>
    <property type="match status" value="1"/>
</dbReference>
<name>A0A6V8QPZ8_TRIAP</name>
<dbReference type="CDD" id="cd03887">
    <property type="entry name" value="M20_Acy1L2"/>
    <property type="match status" value="1"/>
</dbReference>
<evidence type="ECO:0000256" key="1">
    <source>
        <dbReference type="ARBA" id="ARBA00006247"/>
    </source>
</evidence>
<dbReference type="PIRSF" id="PIRSF037226">
    <property type="entry name" value="Amidohydrolase_ACY1L2_prd"/>
    <property type="match status" value="1"/>
</dbReference>
<reference evidence="4 5" key="1">
    <citation type="submission" date="2020-07" db="EMBL/GenBank/DDBJ databases">
        <title>Trichoderma asperellum IC-1 whole genome shotgun sequence.</title>
        <authorList>
            <person name="Kanamasa S."/>
            <person name="Takahashi H."/>
        </authorList>
    </citation>
    <scope>NUCLEOTIDE SEQUENCE [LARGE SCALE GENOMIC DNA]</scope>
    <source>
        <strain evidence="4 5">IC-1</strain>
    </source>
</reference>
<dbReference type="InterPro" id="IPR052030">
    <property type="entry name" value="Peptidase_M20/M20A_hydrolases"/>
</dbReference>
<dbReference type="PANTHER" id="PTHR30575:SF4">
    <property type="entry name" value="PEPTIDASE M20 DOMAIN-CONTAINING PROTEIN 2"/>
    <property type="match status" value="1"/>
</dbReference>
<dbReference type="AlphaFoldDB" id="A0A6V8QPZ8"/>